<dbReference type="InterPro" id="IPR012338">
    <property type="entry name" value="Beta-lactam/transpept-like"/>
</dbReference>
<evidence type="ECO:0000256" key="1">
    <source>
        <dbReference type="ARBA" id="ARBA00022801"/>
    </source>
</evidence>
<dbReference type="PANTHER" id="PTHR43283">
    <property type="entry name" value="BETA-LACTAMASE-RELATED"/>
    <property type="match status" value="1"/>
</dbReference>
<dbReference type="AlphaFoldDB" id="A0A7V7GLY0"/>
<protein>
    <submittedName>
        <fullName evidence="3">Class A beta-lactamase-related serine hydrolase</fullName>
    </submittedName>
</protein>
<evidence type="ECO:0000259" key="2">
    <source>
        <dbReference type="Pfam" id="PF00144"/>
    </source>
</evidence>
<feature type="domain" description="Beta-lactamase-related" evidence="2">
    <location>
        <begin position="11"/>
        <end position="310"/>
    </location>
</feature>
<gene>
    <name evidence="3" type="ORF">DTX73_09640</name>
</gene>
<dbReference type="InterPro" id="IPR001466">
    <property type="entry name" value="Beta-lactam-related"/>
</dbReference>
<dbReference type="InterPro" id="IPR050789">
    <property type="entry name" value="Diverse_Enzym_Activities"/>
</dbReference>
<dbReference type="Pfam" id="PF00144">
    <property type="entry name" value="Beta-lactamase"/>
    <property type="match status" value="1"/>
</dbReference>
<organism evidence="3 4">
    <name type="scientific">Enterococcus faecium</name>
    <name type="common">Streptococcus faecium</name>
    <dbReference type="NCBI Taxonomy" id="1352"/>
    <lineage>
        <taxon>Bacteria</taxon>
        <taxon>Bacillati</taxon>
        <taxon>Bacillota</taxon>
        <taxon>Bacilli</taxon>
        <taxon>Lactobacillales</taxon>
        <taxon>Enterococcaceae</taxon>
        <taxon>Enterococcus</taxon>
    </lineage>
</organism>
<reference evidence="3 4" key="1">
    <citation type="submission" date="2018-07" db="EMBL/GenBank/DDBJ databases">
        <title>High quality draft genome sequencing of Enterococcus faecium exhibiting probiotic potential isolated from mucus of freshwater fish.</title>
        <authorList>
            <person name="El-Jeni R."/>
            <person name="Ghedira K."/>
            <person name="Abdelhak S."/>
            <person name="El-Bour M."/>
            <person name="Bouhaouala-Zahar B."/>
        </authorList>
    </citation>
    <scope>NUCLEOTIDE SEQUENCE [LARGE SCALE GENOMIC DNA]</scope>
    <source>
        <strain evidence="3 4">R.A73</strain>
    </source>
</reference>
<dbReference type="GO" id="GO:0016787">
    <property type="term" value="F:hydrolase activity"/>
    <property type="evidence" value="ECO:0007669"/>
    <property type="project" value="UniProtKB-KW"/>
</dbReference>
<sequence length="331" mass="37592">MTTSSGNKMEKRLHEFIENTGIAGLSAAVIDQQVRNYSLGKMGKIPPFSEQTVSKGAIYDLASLTKVIGTTTRILQLVQSRQLTLLTQVAEILPRFSQLTMTIEDLLLHRSGLPADFSDKSRFSSRTLMQFFETYEQPAQTTKVNYSDIGYLLLGMVIEAIDGTDLERSFQRYIFRPLGMKDTTYFPKELNRVVPTESTEERGLILGEVHDSKAFQLGRPAGSAGLFSTLEDLTAFTKAMMEEQGQSVLFTGTVRNQLLQTYQQRTLGWEKPFGETIIYHTGFTGTSIGIDLKQKRALILLTNRIHPTRDTPYFMEERYALYREFFKEEQI</sequence>
<dbReference type="SUPFAM" id="SSF56601">
    <property type="entry name" value="beta-lactamase/transpeptidase-like"/>
    <property type="match status" value="1"/>
</dbReference>
<dbReference type="Proteomes" id="UP000448762">
    <property type="component" value="Unassembled WGS sequence"/>
</dbReference>
<proteinExistence type="predicted"/>
<comment type="caution">
    <text evidence="3">The sequence shown here is derived from an EMBL/GenBank/DDBJ whole genome shotgun (WGS) entry which is preliminary data.</text>
</comment>
<dbReference type="EMBL" id="QOVC01000007">
    <property type="protein sequence ID" value="KAA0689997.1"/>
    <property type="molecule type" value="Genomic_DNA"/>
</dbReference>
<accession>A0A7V7GLY0</accession>
<dbReference type="PANTHER" id="PTHR43283:SF11">
    <property type="entry name" value="BETA-LACTAMASE-RELATED DOMAIN-CONTAINING PROTEIN"/>
    <property type="match status" value="1"/>
</dbReference>
<name>A0A7V7GLY0_ENTFC</name>
<evidence type="ECO:0000313" key="3">
    <source>
        <dbReference type="EMBL" id="KAA0689997.1"/>
    </source>
</evidence>
<dbReference type="RefSeq" id="WP_050564860.1">
    <property type="nucleotide sequence ID" value="NZ_QOVC01000007.1"/>
</dbReference>
<keyword evidence="1 3" id="KW-0378">Hydrolase</keyword>
<dbReference type="Gene3D" id="3.40.710.10">
    <property type="entry name" value="DD-peptidase/beta-lactamase superfamily"/>
    <property type="match status" value="1"/>
</dbReference>
<evidence type="ECO:0000313" key="4">
    <source>
        <dbReference type="Proteomes" id="UP000448762"/>
    </source>
</evidence>